<name>A0A2S9YH68_9BACT</name>
<gene>
    <name evidence="3" type="ORF">ENSA7_51000</name>
</gene>
<feature type="transmembrane region" description="Helical" evidence="2">
    <location>
        <begin position="244"/>
        <end position="262"/>
    </location>
</feature>
<protein>
    <submittedName>
        <fullName evidence="3">Uncharacterized protein</fullName>
    </submittedName>
</protein>
<reference evidence="3 4" key="1">
    <citation type="submission" date="2018-03" db="EMBL/GenBank/DDBJ databases">
        <title>Draft Genome Sequences of the Obligatory Marine Myxobacteria Enhygromyxa salina SWB007.</title>
        <authorList>
            <person name="Poehlein A."/>
            <person name="Moghaddam J.A."/>
            <person name="Harms H."/>
            <person name="Alanjari M."/>
            <person name="Koenig G.M."/>
            <person name="Daniel R."/>
            <person name="Schaeberle T.F."/>
        </authorList>
    </citation>
    <scope>NUCLEOTIDE SEQUENCE [LARGE SCALE GENOMIC DNA]</scope>
    <source>
        <strain evidence="3 4">SWB007</strain>
    </source>
</reference>
<sequence length="333" mass="35269">MVAQAAARVVAPLGWAESARAAPAAQRRASEWKDALGLPLEQVASERDNDRFVETVAVFERPEPVAELVFTSEEAAIEALALVVAPVVGEQPPVAGEIRTVATGEQVVWAQWSVDEVTYECVLAPSGDTATIVIMAVLPSDFGFQRERLDEIVSSLEGVTTPMPKFSLVSWLVGAALVWLALALALHALMLAFVDQDHDHKQAGTRASVIMLALVVVGTVAAYVQLGDRAFAIAYAGGSLNGLTMWIFLTGIIVAGGHFLIVSRLDRGVIRSAPETGAFASGIYSTSDVLRSSITRTNMRMRTEEPAAASGSWAAAPSEAQPPDEDSGVFGPD</sequence>
<feature type="region of interest" description="Disordered" evidence="1">
    <location>
        <begin position="303"/>
        <end position="333"/>
    </location>
</feature>
<dbReference type="EMBL" id="PVNL01000103">
    <property type="protein sequence ID" value="PRQ04439.1"/>
    <property type="molecule type" value="Genomic_DNA"/>
</dbReference>
<feature type="transmembrane region" description="Helical" evidence="2">
    <location>
        <begin position="206"/>
        <end position="224"/>
    </location>
</feature>
<evidence type="ECO:0000313" key="3">
    <source>
        <dbReference type="EMBL" id="PRQ04439.1"/>
    </source>
</evidence>
<keyword evidence="2" id="KW-0472">Membrane</keyword>
<proteinExistence type="predicted"/>
<accession>A0A2S9YH68</accession>
<evidence type="ECO:0000313" key="4">
    <source>
        <dbReference type="Proteomes" id="UP000238823"/>
    </source>
</evidence>
<evidence type="ECO:0000256" key="1">
    <source>
        <dbReference type="SAM" id="MobiDB-lite"/>
    </source>
</evidence>
<dbReference type="AlphaFoldDB" id="A0A2S9YH68"/>
<evidence type="ECO:0000256" key="2">
    <source>
        <dbReference type="SAM" id="Phobius"/>
    </source>
</evidence>
<keyword evidence="2" id="KW-0812">Transmembrane</keyword>
<organism evidence="3 4">
    <name type="scientific">Enhygromyxa salina</name>
    <dbReference type="NCBI Taxonomy" id="215803"/>
    <lineage>
        <taxon>Bacteria</taxon>
        <taxon>Pseudomonadati</taxon>
        <taxon>Myxococcota</taxon>
        <taxon>Polyangia</taxon>
        <taxon>Nannocystales</taxon>
        <taxon>Nannocystaceae</taxon>
        <taxon>Enhygromyxa</taxon>
    </lineage>
</organism>
<comment type="caution">
    <text evidence="3">The sequence shown here is derived from an EMBL/GenBank/DDBJ whole genome shotgun (WGS) entry which is preliminary data.</text>
</comment>
<dbReference type="Proteomes" id="UP000238823">
    <property type="component" value="Unassembled WGS sequence"/>
</dbReference>
<keyword evidence="2" id="KW-1133">Transmembrane helix</keyword>
<feature type="compositionally biased region" description="Low complexity" evidence="1">
    <location>
        <begin position="306"/>
        <end position="319"/>
    </location>
</feature>
<feature type="transmembrane region" description="Helical" evidence="2">
    <location>
        <begin position="168"/>
        <end position="194"/>
    </location>
</feature>